<evidence type="ECO:0000256" key="1">
    <source>
        <dbReference type="ARBA" id="ARBA00023015"/>
    </source>
</evidence>
<accession>A0A8E1W9V6</accession>
<proteinExistence type="predicted"/>
<evidence type="ECO:0000313" key="5">
    <source>
        <dbReference type="EMBL" id="MBB2506511.1"/>
    </source>
</evidence>
<dbReference type="Pfam" id="PF12833">
    <property type="entry name" value="HTH_18"/>
    <property type="match status" value="1"/>
</dbReference>
<dbReference type="Gene3D" id="1.10.10.60">
    <property type="entry name" value="Homeodomain-like"/>
    <property type="match status" value="1"/>
</dbReference>
<dbReference type="SUPFAM" id="SSF46689">
    <property type="entry name" value="Homeodomain-like"/>
    <property type="match status" value="1"/>
</dbReference>
<name>A0A8E1W9V6_9PSEU</name>
<dbReference type="PANTHER" id="PTHR47894:SF1">
    <property type="entry name" value="HTH-TYPE TRANSCRIPTIONAL REGULATOR VQSM"/>
    <property type="match status" value="1"/>
</dbReference>
<evidence type="ECO:0000313" key="6">
    <source>
        <dbReference type="Proteomes" id="UP000550260"/>
    </source>
</evidence>
<dbReference type="AlphaFoldDB" id="A0A8E1W9V6"/>
<dbReference type="RefSeq" id="WP_183128009.1">
    <property type="nucleotide sequence ID" value="NZ_JACJHR010000217.1"/>
</dbReference>
<evidence type="ECO:0000259" key="4">
    <source>
        <dbReference type="PROSITE" id="PS01124"/>
    </source>
</evidence>
<protein>
    <submittedName>
        <fullName evidence="5">AraC family transcriptional regulator ligand-binding domain-containing protein</fullName>
    </submittedName>
</protein>
<dbReference type="GO" id="GO:0000976">
    <property type="term" value="F:transcription cis-regulatory region binding"/>
    <property type="evidence" value="ECO:0007669"/>
    <property type="project" value="TreeGrafter"/>
</dbReference>
<evidence type="ECO:0000256" key="2">
    <source>
        <dbReference type="ARBA" id="ARBA00023125"/>
    </source>
</evidence>
<dbReference type="GO" id="GO:0005829">
    <property type="term" value="C:cytosol"/>
    <property type="evidence" value="ECO:0007669"/>
    <property type="project" value="TreeGrafter"/>
</dbReference>
<sequence length="332" mass="36175">MTGERFTLDPSIKALLTDLGVSPARVLRRGQLATDLFGRDAIALSPDEYFRLWAALDAEGGDPNLAVAIGKSISVEMFSPPIFAALCSPDLETAAQRIATYKPLIGPVRLDVSRGEEGLTIAYRWPPGSTPPELLAATELVFWAALARIGTRHHVRPIQVGVPGLGPDHAALEDYFGVRVEDGPDHTITFGPEDAGRPFLTENEQMWRFFAPELRRRLSDLQAAASVADRVRAALHETLPAGGSSMTAVTRALAVSSRTLQRQLRLEGTTYQEVLASTREDLARHYLSHGTTRTAEIAYLLGYDDTNSFYRAFRTWTGMTPDAVRATAAAGT</sequence>
<organism evidence="5 6">
    <name type="scientific">Amycolatopsis echigonensis</name>
    <dbReference type="NCBI Taxonomy" id="2576905"/>
    <lineage>
        <taxon>Bacteria</taxon>
        <taxon>Bacillati</taxon>
        <taxon>Actinomycetota</taxon>
        <taxon>Actinomycetes</taxon>
        <taxon>Pseudonocardiales</taxon>
        <taxon>Pseudonocardiaceae</taxon>
        <taxon>Amycolatopsis</taxon>
    </lineage>
</organism>
<reference evidence="5 6" key="1">
    <citation type="submission" date="2020-08" db="EMBL/GenBank/DDBJ databases">
        <title>Amycolatopsis echigonensis JCM 21831.</title>
        <authorList>
            <person name="Tedsree N."/>
            <person name="Kuncharoen N."/>
            <person name="Likhitwitayawuid K."/>
            <person name="Tanasupawat S."/>
        </authorList>
    </citation>
    <scope>NUCLEOTIDE SEQUENCE [LARGE SCALE GENOMIC DNA]</scope>
    <source>
        <strain evidence="5 6">JCM 21831</strain>
    </source>
</reference>
<evidence type="ECO:0000256" key="3">
    <source>
        <dbReference type="ARBA" id="ARBA00023163"/>
    </source>
</evidence>
<dbReference type="PROSITE" id="PS01124">
    <property type="entry name" value="HTH_ARAC_FAMILY_2"/>
    <property type="match status" value="1"/>
</dbReference>
<dbReference type="Proteomes" id="UP000550260">
    <property type="component" value="Unassembled WGS sequence"/>
</dbReference>
<dbReference type="InterPro" id="IPR018060">
    <property type="entry name" value="HTH_AraC"/>
</dbReference>
<keyword evidence="1" id="KW-0805">Transcription regulation</keyword>
<dbReference type="GO" id="GO:0003700">
    <property type="term" value="F:DNA-binding transcription factor activity"/>
    <property type="evidence" value="ECO:0007669"/>
    <property type="project" value="InterPro"/>
</dbReference>
<gene>
    <name evidence="5" type="ORF">H5411_46360</name>
</gene>
<keyword evidence="2" id="KW-0238">DNA-binding</keyword>
<dbReference type="EMBL" id="JACJHR010000217">
    <property type="protein sequence ID" value="MBB2506511.1"/>
    <property type="molecule type" value="Genomic_DNA"/>
</dbReference>
<keyword evidence="3" id="KW-0804">Transcription</keyword>
<dbReference type="SMART" id="SM00342">
    <property type="entry name" value="HTH_ARAC"/>
    <property type="match status" value="1"/>
</dbReference>
<feature type="domain" description="HTH araC/xylS-type" evidence="4">
    <location>
        <begin position="229"/>
        <end position="327"/>
    </location>
</feature>
<dbReference type="InterPro" id="IPR032687">
    <property type="entry name" value="AraC-type_N"/>
</dbReference>
<dbReference type="PANTHER" id="PTHR47894">
    <property type="entry name" value="HTH-TYPE TRANSCRIPTIONAL REGULATOR GADX"/>
    <property type="match status" value="1"/>
</dbReference>
<comment type="caution">
    <text evidence="5">The sequence shown here is derived from an EMBL/GenBank/DDBJ whole genome shotgun (WGS) entry which is preliminary data.</text>
</comment>
<dbReference type="Pfam" id="PF12625">
    <property type="entry name" value="Arabinose_bd"/>
    <property type="match status" value="1"/>
</dbReference>
<dbReference type="InterPro" id="IPR009057">
    <property type="entry name" value="Homeodomain-like_sf"/>
</dbReference>